<accession>A0A437RES9</accession>
<dbReference type="Pfam" id="PF19879">
    <property type="entry name" value="DUF6352"/>
    <property type="match status" value="1"/>
</dbReference>
<keyword evidence="2" id="KW-1185">Reference proteome</keyword>
<dbReference type="Proteomes" id="UP000285575">
    <property type="component" value="Unassembled WGS sequence"/>
</dbReference>
<dbReference type="AlphaFoldDB" id="A0A437RES9"/>
<reference evidence="1 2" key="1">
    <citation type="submission" date="2019-01" db="EMBL/GenBank/DDBJ databases">
        <authorList>
            <person name="Chen W.-M."/>
        </authorList>
    </citation>
    <scope>NUCLEOTIDE SEQUENCE [LARGE SCALE GENOMIC DNA]</scope>
    <source>
        <strain evidence="1 2">KYPY4</strain>
    </source>
</reference>
<name>A0A437RES9_9BURK</name>
<evidence type="ECO:0000313" key="1">
    <source>
        <dbReference type="EMBL" id="RVU45270.1"/>
    </source>
</evidence>
<organism evidence="1 2">
    <name type="scientific">Rubrivivax rivuli</name>
    <dbReference type="NCBI Taxonomy" id="1862385"/>
    <lineage>
        <taxon>Bacteria</taxon>
        <taxon>Pseudomonadati</taxon>
        <taxon>Pseudomonadota</taxon>
        <taxon>Betaproteobacteria</taxon>
        <taxon>Burkholderiales</taxon>
        <taxon>Sphaerotilaceae</taxon>
        <taxon>Rubrivivax</taxon>
    </lineage>
</organism>
<sequence>MNPDFWPACGYTLLQRNPQGWLQPTPAWLGAWLARPELALVPESCRAETRLHQALAADPLRPVPAAELAALKDADARENYGHFLALRDALLQAGTLEAWLLGLWRSGSIRVPPIFIDVVVQAVVRGLLEGGDDAFEARAAEMFFRTQRLSVQDGRQLAGDKETLDLQRETHGFGDLGRLLAQAAQPLKAAQLQVLQAGAEHDNRAAYWAEAAKPAGRHIFLLDLTHEIKQELGHGLAFHLTNAHSGLKALSAMLARWVRHFLGVAVRITPLQKIDDAQWRWHLGLDAEASRLMDDLYEGREVAPERLARLVSLFRLDFEHPRDMHPDVAGKPVYLGLMATAEQTLRLKPQNLLLNLPLAPAGA</sequence>
<evidence type="ECO:0000313" key="2">
    <source>
        <dbReference type="Proteomes" id="UP000285575"/>
    </source>
</evidence>
<comment type="caution">
    <text evidence="1">The sequence shown here is derived from an EMBL/GenBank/DDBJ whole genome shotgun (WGS) entry which is preliminary data.</text>
</comment>
<dbReference type="OrthoDB" id="8557298at2"/>
<dbReference type="InterPro" id="IPR045932">
    <property type="entry name" value="DUF6352"/>
</dbReference>
<dbReference type="EMBL" id="SACR01000004">
    <property type="protein sequence ID" value="RVU45270.1"/>
    <property type="molecule type" value="Genomic_DNA"/>
</dbReference>
<dbReference type="RefSeq" id="WP_128229369.1">
    <property type="nucleotide sequence ID" value="NZ_SACR01000004.1"/>
</dbReference>
<protein>
    <submittedName>
        <fullName evidence="1">Uncharacterized protein</fullName>
    </submittedName>
</protein>
<proteinExistence type="predicted"/>
<gene>
    <name evidence="1" type="ORF">EOE66_14100</name>
</gene>